<dbReference type="SMART" id="SM00033">
    <property type="entry name" value="CH"/>
    <property type="match status" value="2"/>
</dbReference>
<dbReference type="FunFam" id="1.20.58.60:FF:000191">
    <property type="entry name" value="Spectrin, beta, non-erythrocytic 5"/>
    <property type="match status" value="1"/>
</dbReference>
<comment type="similarity">
    <text evidence="2">Belongs to the spectrin family.</text>
</comment>
<feature type="domain" description="PH" evidence="16">
    <location>
        <begin position="3763"/>
        <end position="3871"/>
    </location>
</feature>
<keyword evidence="9" id="KW-0677">Repeat</keyword>
<evidence type="ECO:0000256" key="1">
    <source>
        <dbReference type="ARBA" id="ARBA00004245"/>
    </source>
</evidence>
<feature type="coiled-coil region" evidence="13">
    <location>
        <begin position="1133"/>
        <end position="1160"/>
    </location>
</feature>
<evidence type="ECO:0000259" key="17">
    <source>
        <dbReference type="PROSITE" id="PS50021"/>
    </source>
</evidence>
<feature type="coiled-coil region" evidence="13">
    <location>
        <begin position="3618"/>
        <end position="3655"/>
    </location>
</feature>
<dbReference type="PRINTS" id="PR00683">
    <property type="entry name" value="SPECTRINPH"/>
</dbReference>
<dbReference type="SUPFAM" id="SSF46966">
    <property type="entry name" value="Spectrin repeat"/>
    <property type="match status" value="24"/>
</dbReference>
<gene>
    <name evidence="18" type="ORF">HHI36_012347</name>
</gene>
<dbReference type="CDD" id="cd21194">
    <property type="entry name" value="CH_beta_spectrin_rpt2"/>
    <property type="match status" value="1"/>
</dbReference>
<dbReference type="SMART" id="SM00233">
    <property type="entry name" value="PH"/>
    <property type="match status" value="1"/>
</dbReference>
<feature type="domain" description="Calponin-homology (CH)" evidence="17">
    <location>
        <begin position="61"/>
        <end position="164"/>
    </location>
</feature>
<dbReference type="InterPro" id="IPR036872">
    <property type="entry name" value="CH_dom_sf"/>
</dbReference>
<dbReference type="EMBL" id="JABFTP020000103">
    <property type="protein sequence ID" value="KAL3276986.1"/>
    <property type="molecule type" value="Genomic_DNA"/>
</dbReference>
<keyword evidence="19" id="KW-1185">Reference proteome</keyword>
<dbReference type="InterPro" id="IPR036028">
    <property type="entry name" value="SH3-like_dom_sf"/>
</dbReference>
<dbReference type="FunFam" id="1.20.58.60:FF:000135">
    <property type="entry name" value="Spectrin beta chain, non-erythrocytic"/>
    <property type="match status" value="1"/>
</dbReference>
<evidence type="ECO:0000256" key="12">
    <source>
        <dbReference type="PROSITE-ProRule" id="PRU00192"/>
    </source>
</evidence>
<dbReference type="InterPro" id="IPR001589">
    <property type="entry name" value="Actinin_actin-bd_CS"/>
</dbReference>
<dbReference type="GO" id="GO:0016020">
    <property type="term" value="C:membrane"/>
    <property type="evidence" value="ECO:0007669"/>
    <property type="project" value="UniProtKB-ARBA"/>
</dbReference>
<evidence type="ECO:0000313" key="18">
    <source>
        <dbReference type="EMBL" id="KAL3276986.1"/>
    </source>
</evidence>
<evidence type="ECO:0000256" key="2">
    <source>
        <dbReference type="ARBA" id="ARBA00006826"/>
    </source>
</evidence>
<dbReference type="PANTHER" id="PTHR11915">
    <property type="entry name" value="SPECTRIN/FILAMIN RELATED CYTOSKELETAL PROTEIN"/>
    <property type="match status" value="1"/>
</dbReference>
<keyword evidence="11" id="KW-0206">Cytoskeleton</keyword>
<reference evidence="18 19" key="1">
    <citation type="journal article" date="2021" name="BMC Biol.">
        <title>Horizontally acquired antibacterial genes associated with adaptive radiation of ladybird beetles.</title>
        <authorList>
            <person name="Li H.S."/>
            <person name="Tang X.F."/>
            <person name="Huang Y.H."/>
            <person name="Xu Z.Y."/>
            <person name="Chen M.L."/>
            <person name="Du X.Y."/>
            <person name="Qiu B.Y."/>
            <person name="Chen P.T."/>
            <person name="Zhang W."/>
            <person name="Slipinski A."/>
            <person name="Escalona H.E."/>
            <person name="Waterhouse R.M."/>
            <person name="Zwick A."/>
            <person name="Pang H."/>
        </authorList>
    </citation>
    <scope>NUCLEOTIDE SEQUENCE [LARGE SCALE GENOMIC DNA]</scope>
    <source>
        <strain evidence="18">SYSU2018</strain>
    </source>
</reference>
<dbReference type="InterPro" id="IPR001849">
    <property type="entry name" value="PH_domain"/>
</dbReference>
<evidence type="ECO:0000256" key="13">
    <source>
        <dbReference type="SAM" id="Coils"/>
    </source>
</evidence>
<dbReference type="FunFam" id="1.20.58.60:FF:000007">
    <property type="entry name" value="Spectrin alpha chain non-erythrocytic 1"/>
    <property type="match status" value="1"/>
</dbReference>
<dbReference type="InterPro" id="IPR001715">
    <property type="entry name" value="CH_dom"/>
</dbReference>
<keyword evidence="4" id="KW-0117">Actin capping</keyword>
<dbReference type="InterPro" id="IPR018159">
    <property type="entry name" value="Spectrin/alpha-actinin"/>
</dbReference>
<feature type="coiled-coil region" evidence="13">
    <location>
        <begin position="1048"/>
        <end position="1075"/>
    </location>
</feature>
<dbReference type="SUPFAM" id="SSF50044">
    <property type="entry name" value="SH3-domain"/>
    <property type="match status" value="1"/>
</dbReference>
<dbReference type="GO" id="GO:0005737">
    <property type="term" value="C:cytoplasm"/>
    <property type="evidence" value="ECO:0007669"/>
    <property type="project" value="UniProtKB-ARBA"/>
</dbReference>
<evidence type="ECO:0000256" key="14">
    <source>
        <dbReference type="SAM" id="MobiDB-lite"/>
    </source>
</evidence>
<proteinExistence type="inferred from homology"/>
<evidence type="ECO:0000256" key="7">
    <source>
        <dbReference type="ARBA" id="ARBA00022658"/>
    </source>
</evidence>
<dbReference type="Gene3D" id="1.10.418.10">
    <property type="entry name" value="Calponin-like domain"/>
    <property type="match status" value="2"/>
</dbReference>
<feature type="domain" description="Calponin-homology (CH)" evidence="17">
    <location>
        <begin position="182"/>
        <end position="287"/>
    </location>
</feature>
<keyword evidence="6" id="KW-0597">Phosphoprotein</keyword>
<dbReference type="FunFam" id="1.20.58.60:FF:000011">
    <property type="entry name" value="Spectrin beta chain"/>
    <property type="match status" value="1"/>
</dbReference>
<dbReference type="Gene3D" id="2.30.30.40">
    <property type="entry name" value="SH3 Domains"/>
    <property type="match status" value="1"/>
</dbReference>
<dbReference type="InterPro" id="IPR041681">
    <property type="entry name" value="PH_9"/>
</dbReference>
<feature type="coiled-coil region" evidence="13">
    <location>
        <begin position="1246"/>
        <end position="1273"/>
    </location>
</feature>
<dbReference type="GO" id="GO:0003779">
    <property type="term" value="F:actin binding"/>
    <property type="evidence" value="ECO:0007669"/>
    <property type="project" value="UniProtKB-KW"/>
</dbReference>
<dbReference type="GO" id="GO:0051693">
    <property type="term" value="P:actin filament capping"/>
    <property type="evidence" value="ECO:0007669"/>
    <property type="project" value="UniProtKB-KW"/>
</dbReference>
<dbReference type="CDD" id="cd21193">
    <property type="entry name" value="CH_beta_spectrin_rpt1"/>
    <property type="match status" value="1"/>
</dbReference>
<dbReference type="PROSITE" id="PS00020">
    <property type="entry name" value="ACTININ_2"/>
    <property type="match status" value="1"/>
</dbReference>
<dbReference type="FunFam" id="1.20.58.60:FF:000019">
    <property type="entry name" value="Spectrin beta chain"/>
    <property type="match status" value="2"/>
</dbReference>
<dbReference type="Proteomes" id="UP001516400">
    <property type="component" value="Unassembled WGS sequence"/>
</dbReference>
<evidence type="ECO:0000256" key="11">
    <source>
        <dbReference type="ARBA" id="ARBA00023212"/>
    </source>
</evidence>
<dbReference type="Pfam" id="PF00018">
    <property type="entry name" value="SH3_1"/>
    <property type="match status" value="1"/>
</dbReference>
<dbReference type="GO" id="GO:0005874">
    <property type="term" value="C:microtubule"/>
    <property type="evidence" value="ECO:0007669"/>
    <property type="project" value="UniProtKB-KW"/>
</dbReference>
<feature type="compositionally biased region" description="Low complexity" evidence="14">
    <location>
        <begin position="3913"/>
        <end position="3928"/>
    </location>
</feature>
<dbReference type="FunFam" id="2.30.29.30:FF:000024">
    <property type="entry name" value="Spectrin beta chain"/>
    <property type="match status" value="1"/>
</dbReference>
<feature type="compositionally biased region" description="Polar residues" evidence="14">
    <location>
        <begin position="3892"/>
        <end position="3903"/>
    </location>
</feature>
<evidence type="ECO:0000256" key="6">
    <source>
        <dbReference type="ARBA" id="ARBA00022553"/>
    </source>
</evidence>
<feature type="compositionally biased region" description="Polar residues" evidence="14">
    <location>
        <begin position="3933"/>
        <end position="3958"/>
    </location>
</feature>
<dbReference type="FunFam" id="1.10.418.10:FF:000043">
    <property type="entry name" value="Spectrin beta chain, non-erythrocytic"/>
    <property type="match status" value="1"/>
</dbReference>
<evidence type="ECO:0000259" key="16">
    <source>
        <dbReference type="PROSITE" id="PS50003"/>
    </source>
</evidence>
<dbReference type="GO" id="GO:0005085">
    <property type="term" value="F:guanyl-nucleotide exchange factor activity"/>
    <property type="evidence" value="ECO:0007669"/>
    <property type="project" value="UniProtKB-KW"/>
</dbReference>
<comment type="caution">
    <text evidence="18">The sequence shown here is derived from an EMBL/GenBank/DDBJ whole genome shotgun (WGS) entry which is preliminary data.</text>
</comment>
<feature type="coiled-coil region" evidence="13">
    <location>
        <begin position="2004"/>
        <end position="2038"/>
    </location>
</feature>
<evidence type="ECO:0000256" key="8">
    <source>
        <dbReference type="ARBA" id="ARBA00022701"/>
    </source>
</evidence>
<evidence type="ECO:0000256" key="5">
    <source>
        <dbReference type="ARBA" id="ARBA00022490"/>
    </source>
</evidence>
<dbReference type="InterPro" id="IPR011993">
    <property type="entry name" value="PH-like_dom_sf"/>
</dbReference>
<dbReference type="FunFam" id="1.20.58.60:FF:000145">
    <property type="entry name" value="Spectrin beta chain, non-erythrocytic"/>
    <property type="match status" value="1"/>
</dbReference>
<protein>
    <submittedName>
        <fullName evidence="18">Uncharacterized protein</fullName>
    </submittedName>
</protein>
<accession>A0ABD2NFG8</accession>
<name>A0ABD2NFG8_9CUCU</name>
<evidence type="ECO:0000259" key="15">
    <source>
        <dbReference type="PROSITE" id="PS50002"/>
    </source>
</evidence>
<organism evidence="18 19">
    <name type="scientific">Cryptolaemus montrouzieri</name>
    <dbReference type="NCBI Taxonomy" id="559131"/>
    <lineage>
        <taxon>Eukaryota</taxon>
        <taxon>Metazoa</taxon>
        <taxon>Ecdysozoa</taxon>
        <taxon>Arthropoda</taxon>
        <taxon>Hexapoda</taxon>
        <taxon>Insecta</taxon>
        <taxon>Pterygota</taxon>
        <taxon>Neoptera</taxon>
        <taxon>Endopterygota</taxon>
        <taxon>Coleoptera</taxon>
        <taxon>Polyphaga</taxon>
        <taxon>Cucujiformia</taxon>
        <taxon>Coccinelloidea</taxon>
        <taxon>Coccinellidae</taxon>
        <taxon>Scymninae</taxon>
        <taxon>Scymnini</taxon>
        <taxon>Cryptolaemus</taxon>
    </lineage>
</organism>
<feature type="coiled-coil region" evidence="13">
    <location>
        <begin position="2534"/>
        <end position="2568"/>
    </location>
</feature>
<feature type="coiled-coil region" evidence="13">
    <location>
        <begin position="3171"/>
        <end position="3198"/>
    </location>
</feature>
<keyword evidence="5" id="KW-0963">Cytoplasm</keyword>
<dbReference type="CDD" id="cd00176">
    <property type="entry name" value="SPEC"/>
    <property type="match status" value="17"/>
</dbReference>
<keyword evidence="8" id="KW-0493">Microtubule</keyword>
<comment type="subcellular location">
    <subcellularLocation>
        <location evidence="1">Cytoplasm</location>
        <location evidence="1">Cytoskeleton</location>
    </subcellularLocation>
</comment>
<dbReference type="SMART" id="SM00326">
    <property type="entry name" value="SH3"/>
    <property type="match status" value="1"/>
</dbReference>
<dbReference type="SUPFAM" id="SSF47576">
    <property type="entry name" value="Calponin-homology domain, CH-domain"/>
    <property type="match status" value="1"/>
</dbReference>
<keyword evidence="13" id="KW-0175">Coiled coil</keyword>
<dbReference type="Pfam" id="PF00435">
    <property type="entry name" value="Spectrin"/>
    <property type="match status" value="29"/>
</dbReference>
<dbReference type="FunFam" id="1.20.58.60:FF:000429">
    <property type="entry name" value="Beta-H spectrin"/>
    <property type="match status" value="1"/>
</dbReference>
<keyword evidence="10" id="KW-0009">Actin-binding</keyword>
<dbReference type="PROSITE" id="PS50003">
    <property type="entry name" value="PH_DOMAIN"/>
    <property type="match status" value="1"/>
</dbReference>
<dbReference type="PROSITE" id="PS00019">
    <property type="entry name" value="ACTININ_1"/>
    <property type="match status" value="1"/>
</dbReference>
<dbReference type="PROSITE" id="PS50002">
    <property type="entry name" value="SH3"/>
    <property type="match status" value="1"/>
</dbReference>
<dbReference type="Gene3D" id="2.30.29.30">
    <property type="entry name" value="Pleckstrin-homology domain (PH domain)/Phosphotyrosine-binding domain (PTB)"/>
    <property type="match status" value="1"/>
</dbReference>
<dbReference type="Pfam" id="PF00307">
    <property type="entry name" value="CH"/>
    <property type="match status" value="2"/>
</dbReference>
<evidence type="ECO:0000256" key="9">
    <source>
        <dbReference type="ARBA" id="ARBA00022737"/>
    </source>
</evidence>
<dbReference type="InterPro" id="IPR001452">
    <property type="entry name" value="SH3_domain"/>
</dbReference>
<keyword evidence="7" id="KW-0344">Guanine-nucleotide releasing factor</keyword>
<sequence>MNPSKYWPREENYNVEDYIGRVQYGFRFQNRSPERANMTQRDEVQKFEQGRIRFLQEERLHIQKKTFTKWMNCFLQKARMEVNDLFVDLADGKKLLKLLEIISGEKLGKPNNGKMRVHKIENVNKSLAFLHTKVRLESIGAEDIVDGNPRLILGLVWTIILRFQIQEIEIDVDEDNESSEKKSAKDALLLWAQRKTHGYAGVNINDFSSSWRNGLGFNALIHNHRPDLFDYNSLVHNKNIDNLNHAFDVANNELGIPRLLDAEDIDTSRPDEKSIMTYVASYYHTFARMKNEEKSGRRIAKIINQMVDSDKNKVRYEKMTTDLLEWIHEKIYQLENREFPNSLEGIQTLLLAFGRYRTQEKPPKYKERSEIEALFFNINTQLKELKQPSYIPPDGKLVQDIERAWETLETSEHNREVALRTELRRQERLEQLCFKFERKVILREGYLKEMIQVLSEPRYGSNLTQVDATNKKHEAIIADIMSRESRIHDLTQMCDELVNENYRDSEKVKAKHQKINEQWQILMALLDKHKKNLNRMGQIMSLLREIDTTMAGMQQLKSDLSTLDTGVHLIAVEELVQKHALQELQLTSFGDSVKRLQRMSDQVQVDNVKEQELLKKKLESLHEAYKELQEVNSHRKAILDEARNFYQFLQDIGDAEAWLIEKQRICQAGITAKDLRGVLALQQKHKVLIDEIKARKTKVDQLGSTGKQLLLEKHPRSPEIQQHMDRAKQEWTVLEELVKNRSKQLQDAVETYQFYADANEADSWLNEKTSLVTSSDYGSDEPSAQALLSRHKDLEGEINAYSGDVQSLNIQADQLVASGISHLDLTSEPQPEEPVEETVYETRMVPMEVYEDEPVEKVEYKTVLEERKVPQVRALYPFNDHGLTMVKGEVMFLLNKSNPDWWCVRKADGTDGFAPANYVAEIEPRIIQIPLKKAETVKTIQRVKKTKMVSQKVPVKVVRQRKQPKNKVDDSMSVPKRQKRINDTYDELKKLATQRHALLEDAIRLFKFYKECDDFERWMKDKEKFLGEEPDGNVEQAKRKYEKFVTDLSASSNRMDELSEAVKELEEINHSQIDKVKARHRQVQGAWRRLNLLKTQKERSLAGASSVELFQKLCEEAKDWMMEKMEQLKIDILGHDLKTVQALQRKHDNLERELNPLEEKVNKVILLANSVKTAYPNEKENVIEKQKEIEDIWQKVKDKALERRARLEDAVGLQIFDNSCKDLLNWVADVKNEINAENTVRDVQTAENLLKHHKDLEKEILSKDDEFRQLTNLGRKLCKSNDNQEEMLGRVQRLEEEQAALMRGWKEKMHWIEQCLQLQNYNKEADNIDAATSAHLNFLDYSENGNSLDEVEALQKQHRAFTNTLFAQDDRINAFNKKADILIVDQHYESALIDEKRNQVLERRAAVKEQCQQKWKKLEACRNYQEFCAEVDDLRAWMTDKTKTASDESYRDLANLERKLQKHEAFERELRANEGQLRNVNNIGQALISDNSIWKDEVAKTLNDLNLEWQQLVRLSLKKGRCLRQAVNQHAYNSNVDDVKTKLDEIEEQLNSQNLGNDLRSCKDLLRRHEDLVIELGQCANRVDDLVKQSGEMNEDGHFDSATIGNNATSLQKRLYDLDKPAKQHKAKLEKSLQYYKFWFDLDTQLQWIKDHMPLASSEVLGQNLHQAQNLYKKHKKLEAEIEGHQPDIDKTLEIGEELVRQEHPEKQQIKNLSNDLQDAWTELNLKAAERAQNLEQSLKAQQFFFEANEVETWLNEKSDILASTDYGRDRDSATKLLTKHKVLQLELDTYKNIIGEMGRGVQELTKMNHPESKTITERQASLEHLVRSLQRKAALRQHRLMESLFRHEYFSESAELEDWILENLQQATSEDYGQDYEHLILLRNKFDDFKLRIESGAERFRQCEALAQKLIANQSTYIDDINAKQEQLVTETPSETYDEVMERHEFMSKSWEKLHEQINNREVRLLAAGEIHRFHRDVADALQRIQEKNAALGTELGRDLNSALALLRKHEKFENELVALEAQLQLLVEDASRLQKVYPSNKVNIQQKQELVVEAWNKLKQRDDIRHDQLQASVDLQRFLKQVRDLTNWAIGLRLAISAEENARSIARAQVLKSEHDALKSEIEAREKNFHEVAENLAAMEQTGHYAASEAVEKYKNLVEERQKLHTAWQLKKVYLDQLYDLHLFYREAKVIEDATNAQEAALGILDLGETVEEVANQLKKHEEFEKVIYHQDEKLDILIQSGHKLISQNHFDSPSISAKLEEIQNKRRKVHHLCLERKIILDNALLYAEFNRDITEIQIWITEKQKKLETQMKTGDVQNLEEKIKMLQKHQAFQAEVTANEIRIVEIKQKGEKLLNLRHSASSDIKLKLKNLQDSWNALLREVQFRGRGLEEAQDILEFNNQLDKIETWIRDKEVMIQAGDTGRDYEHCQALQRKLDDVDSDMRIDDSKVKLIYSLANKLERQGHRGVQERKDNFIKKWQDLQGALISYRNKLAGAAEIHLFNRDVMDTIERIDEKCKALQTDDEGRDLVTVQALQRKQEALETEIKAVEKKLEEHGTNAINLSDKYHDAVNEIQEKMDNLHTHWTDLLEANNRRKQALQQSYSLQKFLAEVKDLEIWADDIMRRMEARQRPENIAEAEIQIEFHNELKAEINGRNEAFNRLIDIGTKSNIPEIRKETVTLKEMQEKIFMAWNQHKREITYDYDLQDFQDQVNQIKNWLATKEAFLNNDDVGDTPSAVEALIRKHEDFTKMLNQQLVRVDDLEGVAKKLIDAEREKNSQEVSRRMDAILERKNGLLKLTEARKRKLEESRALQKFLKNVCSVEIWLNQKLQIAADENYREPHNLQSKIQKHSTFEAEVMASDERVQNVIDEGQELIHADHYAKEEIALRLEEIEEDWKRLLELTHLKHDKLNEAYQALLFMRSIEEFETWLNEVEAQIRSNDVGHDLASVNNILKRHLALENDYQQHVENCETINEIAEQFSRSNNFMKDEIEERAQQAITRFHQLKAPLQAKKDLAESCLMLQQFTSEIDEELQWLNDREPLAASMDLGTSLTAVQSLQKKHQVLEVELNSREHIVKGLVERAANMSRSGHEFADAINGKVDELKKKFAQVRDLASIRRLRLQDALEAQTFYEESSEAEAWIHDRYPVLATSEVGRDEITTQMLQRKLDIIAAEVKAYQDAIDKLSHKANDLVEREHYDAENIKKKEIQITHEFKKLRQLVAQREVSLSEALQYFGFLQECTELQEWIKDQMTKADSEEYGVDVEHVELLIQAFDTFHTSIMNSEARLQSCLISGNALIEAKCSYSSKIQEKMTEVQTQWEDLLELVNVRKEALAGAKQVHMFDRTAEEIISWIHEKEADLSYDTYGQDLENIQDLLRKHQAFESEVKVIKDRVEFIEQEAEKLIDEFPDTKEHIDDKREDTLKAYEYLFVCAERRKSNLQQAEQSQVYIDQYQDFLAWISEMLARVTAPHLPQEVLEAELLIEKHNELKVEIDAKEKALTKFYETGEEYIKENHFMAQDIEDKINILKHRFAILLETWQKRKTIYDQNLDAQLFKREATILENWLIMREDTLKDGKLGDNILQVEDLIRKHCDFEEAIKAQEEKFAALRRKTMIEEAFAQQLKQEELIRKAEKERQEQEKLEMRKRQEMQRIAESRRIDEGRPTPIINVNGVQQKDIPPKDIPSPNGESKAPATSLRKTNSVAHLFDRDRLRKVGDNTIKRAESMKTSPSKPIKRTPSFATRRRGSFKARSGNDATLPPVEAEGFIERKQILSPNGKRATNRTWKNSYTVLCGQLMCFFKNKEDFAASKACCPPINIHNAKCTIADDYQKRKYTFRLQVSDGSELLFSTNSEAEMLDWINKIVFRARLPPSQQLLNFDIIKDNNEFEMSSQSSRTSSPEVTEPVVELRNPNIQNGSSSSNSTNRHSLDEYSTPSRQEWNNSSSSRPNTLTGDTPKTSHRIWDLLLKKKRHTSQM</sequence>
<dbReference type="SMART" id="SM00150">
    <property type="entry name" value="SPEC"/>
    <property type="match status" value="30"/>
</dbReference>
<feature type="coiled-coil region" evidence="13">
    <location>
        <begin position="3376"/>
        <end position="3410"/>
    </location>
</feature>
<dbReference type="FunFam" id="2.30.30.40:FF:000279">
    <property type="entry name" value="Spectrin beta chain, non-erythrocytic"/>
    <property type="match status" value="1"/>
</dbReference>
<dbReference type="InterPro" id="IPR002017">
    <property type="entry name" value="Spectrin_repeat"/>
</dbReference>
<dbReference type="CDD" id="cd10571">
    <property type="entry name" value="PH_beta_spectrin"/>
    <property type="match status" value="1"/>
</dbReference>
<dbReference type="Pfam" id="PF15410">
    <property type="entry name" value="PH_9"/>
    <property type="match status" value="1"/>
</dbReference>
<evidence type="ECO:0000313" key="19">
    <source>
        <dbReference type="Proteomes" id="UP001516400"/>
    </source>
</evidence>
<feature type="region of interest" description="Disordered" evidence="14">
    <location>
        <begin position="3666"/>
        <end position="3702"/>
    </location>
</feature>
<dbReference type="SUPFAM" id="SSF50729">
    <property type="entry name" value="PH domain-like"/>
    <property type="match status" value="1"/>
</dbReference>
<evidence type="ECO:0000256" key="4">
    <source>
        <dbReference type="ARBA" id="ARBA00022467"/>
    </source>
</evidence>
<feature type="region of interest" description="Disordered" evidence="14">
    <location>
        <begin position="3892"/>
        <end position="3960"/>
    </location>
</feature>
<dbReference type="Gene3D" id="1.20.58.60">
    <property type="match status" value="24"/>
</dbReference>
<evidence type="ECO:0000256" key="10">
    <source>
        <dbReference type="ARBA" id="ARBA00023203"/>
    </source>
</evidence>
<feature type="coiled-coil region" evidence="13">
    <location>
        <begin position="1529"/>
        <end position="1556"/>
    </location>
</feature>
<keyword evidence="3 12" id="KW-0728">SH3 domain</keyword>
<dbReference type="FunFam" id="1.10.418.10:FF:000001">
    <property type="entry name" value="Actinin alpha 1"/>
    <property type="match status" value="1"/>
</dbReference>
<dbReference type="PROSITE" id="PS50021">
    <property type="entry name" value="CH"/>
    <property type="match status" value="2"/>
</dbReference>
<evidence type="ECO:0000256" key="3">
    <source>
        <dbReference type="ARBA" id="ARBA00022443"/>
    </source>
</evidence>
<feature type="domain" description="SH3" evidence="15">
    <location>
        <begin position="867"/>
        <end position="924"/>
    </location>
</feature>
<dbReference type="InterPro" id="IPR001605">
    <property type="entry name" value="PH_dom-spectrin-type"/>
</dbReference>